<sequence length="307" mass="35348">MTGQRAYMPERRLLSIVACIFLGVLTWAGPVPADVLYVHSVEANRFWTGEEKGTLRVAYRRDAVLYDLQKAYTGSWMQRLFGEAKKERRSTLFLIDAGEIRDVAWASDKAFVYPLERVKDAQWLRSLVQTVPEVEEVVSQRYEVRPPRLTVTETREEQRVEGYPCRKVVAHLQLETFDRKKNAVSITEVRQVMWLSQDVPGAADRLAARRSLSQRLGLDAERLGNLGSLLEYWEGPLDPIRSELEKVHGYPVKTRVEVDARYEPLDGKGRRVKKRIKEEALVLKEVLTEIPENFAVIPSHFSVVRVR</sequence>
<name>A0A1M5F0B5_9BACT</name>
<dbReference type="RefSeq" id="WP_073040482.1">
    <property type="nucleotide sequence ID" value="NZ_FQVB01000029.1"/>
</dbReference>
<accession>A0A1M5F0B5</accession>
<dbReference type="AlphaFoldDB" id="A0A1M5F0B5"/>
<dbReference type="Proteomes" id="UP000184076">
    <property type="component" value="Unassembled WGS sequence"/>
</dbReference>
<keyword evidence="2" id="KW-1185">Reference proteome</keyword>
<evidence type="ECO:0008006" key="3">
    <source>
        <dbReference type="Google" id="ProtNLM"/>
    </source>
</evidence>
<evidence type="ECO:0000313" key="1">
    <source>
        <dbReference type="EMBL" id="SHF84975.1"/>
    </source>
</evidence>
<organism evidence="1 2">
    <name type="scientific">Desulfacinum infernum DSM 9756</name>
    <dbReference type="NCBI Taxonomy" id="1121391"/>
    <lineage>
        <taxon>Bacteria</taxon>
        <taxon>Pseudomonadati</taxon>
        <taxon>Thermodesulfobacteriota</taxon>
        <taxon>Syntrophobacteria</taxon>
        <taxon>Syntrophobacterales</taxon>
        <taxon>Syntrophobacteraceae</taxon>
        <taxon>Desulfacinum</taxon>
    </lineage>
</organism>
<protein>
    <recommendedName>
        <fullName evidence="3">DUF4412 domain-containing protein</fullName>
    </recommendedName>
</protein>
<dbReference type="STRING" id="1121391.SAMN02745206_02780"/>
<proteinExistence type="predicted"/>
<dbReference type="OrthoDB" id="5514654at2"/>
<reference evidence="2" key="1">
    <citation type="submission" date="2016-11" db="EMBL/GenBank/DDBJ databases">
        <authorList>
            <person name="Varghese N."/>
            <person name="Submissions S."/>
        </authorList>
    </citation>
    <scope>NUCLEOTIDE SEQUENCE [LARGE SCALE GENOMIC DNA]</scope>
    <source>
        <strain evidence="2">DSM 9756</strain>
    </source>
</reference>
<dbReference type="EMBL" id="FQVB01000029">
    <property type="protein sequence ID" value="SHF84975.1"/>
    <property type="molecule type" value="Genomic_DNA"/>
</dbReference>
<gene>
    <name evidence="1" type="ORF">SAMN02745206_02780</name>
</gene>
<evidence type="ECO:0000313" key="2">
    <source>
        <dbReference type="Proteomes" id="UP000184076"/>
    </source>
</evidence>